<evidence type="ECO:0000313" key="1">
    <source>
        <dbReference type="EMBL" id="ODV88929.1"/>
    </source>
</evidence>
<accession>A0A1E4TB14</accession>
<name>A0A1E4TB14_9ASCO</name>
<gene>
    <name evidence="1" type="ORF">CANCADRAFT_57995</name>
</gene>
<organism evidence="1 2">
    <name type="scientific">Tortispora caseinolytica NRRL Y-17796</name>
    <dbReference type="NCBI Taxonomy" id="767744"/>
    <lineage>
        <taxon>Eukaryota</taxon>
        <taxon>Fungi</taxon>
        <taxon>Dikarya</taxon>
        <taxon>Ascomycota</taxon>
        <taxon>Saccharomycotina</taxon>
        <taxon>Trigonopsidomycetes</taxon>
        <taxon>Trigonopsidales</taxon>
        <taxon>Trigonopsidaceae</taxon>
        <taxon>Tortispora</taxon>
    </lineage>
</organism>
<dbReference type="Proteomes" id="UP000095023">
    <property type="component" value="Unassembled WGS sequence"/>
</dbReference>
<keyword evidence="2" id="KW-1185">Reference proteome</keyword>
<reference evidence="2" key="1">
    <citation type="submission" date="2016-02" db="EMBL/GenBank/DDBJ databases">
        <title>Comparative genomics of biotechnologically important yeasts.</title>
        <authorList>
            <consortium name="DOE Joint Genome Institute"/>
            <person name="Riley R."/>
            <person name="Haridas S."/>
            <person name="Wolfe K.H."/>
            <person name="Lopes M.R."/>
            <person name="Hittinger C.T."/>
            <person name="Goker M."/>
            <person name="Salamov A."/>
            <person name="Wisecaver J."/>
            <person name="Long T.M."/>
            <person name="Aerts A.L."/>
            <person name="Barry K."/>
            <person name="Choi C."/>
            <person name="Clum A."/>
            <person name="Coughlan A.Y."/>
            <person name="Deshpande S."/>
            <person name="Douglass A.P."/>
            <person name="Hanson S.J."/>
            <person name="Klenk H.-P."/>
            <person name="Labutti K."/>
            <person name="Lapidus A."/>
            <person name="Lindquist E."/>
            <person name="Lipzen A."/>
            <person name="Meier-Kolthoff J.P."/>
            <person name="Ohm R.A."/>
            <person name="Otillar R.P."/>
            <person name="Pangilinan J."/>
            <person name="Peng Y."/>
            <person name="Rokas A."/>
            <person name="Rosa C.A."/>
            <person name="Scheuner C."/>
            <person name="Sibirny A.A."/>
            <person name="Slot J.C."/>
            <person name="Stielow J.B."/>
            <person name="Sun H."/>
            <person name="Kurtzman C.P."/>
            <person name="Blackwell M."/>
            <person name="Jeffries T.W."/>
            <person name="Grigoriev I.V."/>
        </authorList>
    </citation>
    <scope>NUCLEOTIDE SEQUENCE [LARGE SCALE GENOMIC DNA]</scope>
    <source>
        <strain evidence="2">NRRL Y-17796</strain>
    </source>
</reference>
<dbReference type="AlphaFoldDB" id="A0A1E4TB14"/>
<sequence>MACINTWLKLAAEFKALTKAICKTTTRRMNLKHNEQAQQHKLINEYLIGQIYFEYGLAKR</sequence>
<protein>
    <submittedName>
        <fullName evidence="1">Uncharacterized protein</fullName>
    </submittedName>
</protein>
<evidence type="ECO:0000313" key="2">
    <source>
        <dbReference type="Proteomes" id="UP000095023"/>
    </source>
</evidence>
<proteinExistence type="predicted"/>
<dbReference type="EMBL" id="KV453843">
    <property type="protein sequence ID" value="ODV88929.1"/>
    <property type="molecule type" value="Genomic_DNA"/>
</dbReference>